<accession>A0ABN0C7S8</accession>
<proteinExistence type="predicted"/>
<evidence type="ECO:0000313" key="2">
    <source>
        <dbReference type="Proteomes" id="UP000003179"/>
    </source>
</evidence>
<gene>
    <name evidence="1" type="ORF">HMPREF9607_00559</name>
</gene>
<organism evidence="1 2">
    <name type="scientific">Cutibacterium modestum HL044PA1</name>
    <dbReference type="NCBI Taxonomy" id="765109"/>
    <lineage>
        <taxon>Bacteria</taxon>
        <taxon>Bacillati</taxon>
        <taxon>Actinomycetota</taxon>
        <taxon>Actinomycetes</taxon>
        <taxon>Propionibacteriales</taxon>
        <taxon>Propionibacteriaceae</taxon>
        <taxon>Cutibacterium</taxon>
        <taxon>Cutibacterium modestum</taxon>
    </lineage>
</organism>
<dbReference type="EMBL" id="ADZU01000011">
    <property type="protein sequence ID" value="EFS93346.1"/>
    <property type="molecule type" value="Genomic_DNA"/>
</dbReference>
<reference evidence="1" key="1">
    <citation type="submission" date="2010-08" db="EMBL/GenBank/DDBJ databases">
        <authorList>
            <person name="Weinstock G."/>
            <person name="Sodergren E."/>
            <person name="Clifton S."/>
            <person name="Fulton L."/>
            <person name="Fulton B."/>
            <person name="Courtney L."/>
            <person name="Fronick C."/>
            <person name="Harrison M."/>
            <person name="Strong C."/>
            <person name="Farmer C."/>
            <person name="Delahaunty K."/>
            <person name="Markovic C."/>
            <person name="Hall O."/>
            <person name="Minx P."/>
            <person name="Tomlinson C."/>
            <person name="Mitreva M."/>
            <person name="Hou S."/>
            <person name="Chen J."/>
            <person name="Wollam A."/>
            <person name="Pepin K.H."/>
            <person name="Johnson M."/>
            <person name="Bhonagiri V."/>
            <person name="Zhang X."/>
            <person name="Suruliraj S."/>
            <person name="Warren W."/>
            <person name="Chinwalla A."/>
            <person name="Mardis E.R."/>
            <person name="Wilson R.K."/>
        </authorList>
    </citation>
    <scope>NUCLEOTIDE SEQUENCE [LARGE SCALE GENOMIC DNA]</scope>
    <source>
        <strain evidence="1">HL044PA1</strain>
    </source>
</reference>
<comment type="caution">
    <text evidence="1">The sequence shown here is derived from an EMBL/GenBank/DDBJ whole genome shotgun (WGS) entry which is preliminary data.</text>
</comment>
<name>A0ABN0C7S8_9ACTN</name>
<sequence length="40" mass="4315">MGWFRGGLARSSFCRRAVTMTSVLGIHVKVSGFTVEVGTL</sequence>
<keyword evidence="2" id="KW-1185">Reference proteome</keyword>
<evidence type="ECO:0000313" key="1">
    <source>
        <dbReference type="EMBL" id="EFS93346.1"/>
    </source>
</evidence>
<dbReference type="Proteomes" id="UP000003179">
    <property type="component" value="Unassembled WGS sequence"/>
</dbReference>
<protein>
    <submittedName>
        <fullName evidence="1">Uncharacterized protein</fullName>
    </submittedName>
</protein>